<dbReference type="AlphaFoldDB" id="A0A0M0JC78"/>
<keyword evidence="1" id="KW-1133">Transmembrane helix</keyword>
<evidence type="ECO:0000256" key="1">
    <source>
        <dbReference type="SAM" id="Phobius"/>
    </source>
</evidence>
<proteinExistence type="predicted"/>
<dbReference type="EMBL" id="JWZX01003143">
    <property type="protein sequence ID" value="KOO23947.1"/>
    <property type="molecule type" value="Genomic_DNA"/>
</dbReference>
<keyword evidence="3" id="KW-1185">Reference proteome</keyword>
<feature type="transmembrane region" description="Helical" evidence="1">
    <location>
        <begin position="13"/>
        <end position="30"/>
    </location>
</feature>
<sequence>MRETRQVSSTPRAASYVILATGVSFWLGSLRRPAMPAHLLNDAIVLKDLIDEPTFHELRALVRTLGADGYALNTNDLKAYTTEHEHIGEAVPMPSDGKCADVFMVPSVNRTHCILPGRIDIGRHYVTTGGIEGLREGAQALTSRALSFGRYMFDLSEQPIVAQLFGSERFLVAARSICPASKPHLAPFQYNFILQVPGQTVPMHVDGVYFWGATRFEFPQWLLAVMHFSGAFRERFVHQVQVVGYLHARYEPSSAGEFLWWGPGGVHRTAPQPRSGTVVDGSRTVHAAATYRPEAGPPPIDKDLETTLVHVGEGRWELRAEDRTVRAYVEDDLRISIVYRAHCFTDADEAAMYHATLPLKPASHARAADGRQPPEPPEGLRRLSLDDVMATLRADLASRNRPMPARLTPYEIAMRLLREYIRYPPPPDAWLPFNYCALGGFMPRLKPALRWVCATV</sequence>
<gene>
    <name evidence="2" type="ORF">Ctob_000324</name>
</gene>
<evidence type="ECO:0000313" key="3">
    <source>
        <dbReference type="Proteomes" id="UP000037460"/>
    </source>
</evidence>
<protein>
    <submittedName>
        <fullName evidence="2">Uncharacterized protein</fullName>
    </submittedName>
</protein>
<comment type="caution">
    <text evidence="2">The sequence shown here is derived from an EMBL/GenBank/DDBJ whole genome shotgun (WGS) entry which is preliminary data.</text>
</comment>
<keyword evidence="1" id="KW-0472">Membrane</keyword>
<organism evidence="2 3">
    <name type="scientific">Chrysochromulina tobinii</name>
    <dbReference type="NCBI Taxonomy" id="1460289"/>
    <lineage>
        <taxon>Eukaryota</taxon>
        <taxon>Haptista</taxon>
        <taxon>Haptophyta</taxon>
        <taxon>Prymnesiophyceae</taxon>
        <taxon>Prymnesiales</taxon>
        <taxon>Chrysochromulinaceae</taxon>
        <taxon>Chrysochromulina</taxon>
    </lineage>
</organism>
<reference evidence="3" key="1">
    <citation type="journal article" date="2015" name="PLoS Genet.">
        <title>Genome Sequence and Transcriptome Analyses of Chrysochromulina tobin: Metabolic Tools for Enhanced Algal Fitness in the Prominent Order Prymnesiales (Haptophyceae).</title>
        <authorList>
            <person name="Hovde B.T."/>
            <person name="Deodato C.R."/>
            <person name="Hunsperger H.M."/>
            <person name="Ryken S.A."/>
            <person name="Yost W."/>
            <person name="Jha R.K."/>
            <person name="Patterson J."/>
            <person name="Monnat R.J. Jr."/>
            <person name="Barlow S.B."/>
            <person name="Starkenburg S.R."/>
            <person name="Cattolico R.A."/>
        </authorList>
    </citation>
    <scope>NUCLEOTIDE SEQUENCE</scope>
    <source>
        <strain evidence="3">CCMP291</strain>
    </source>
</reference>
<dbReference type="OrthoDB" id="436442at2759"/>
<accession>A0A0M0JC78</accession>
<keyword evidence="1" id="KW-0812">Transmembrane</keyword>
<dbReference type="Proteomes" id="UP000037460">
    <property type="component" value="Unassembled WGS sequence"/>
</dbReference>
<name>A0A0M0JC78_9EUKA</name>
<evidence type="ECO:0000313" key="2">
    <source>
        <dbReference type="EMBL" id="KOO23947.1"/>
    </source>
</evidence>